<dbReference type="PROSITE" id="PS51257">
    <property type="entry name" value="PROKAR_LIPOPROTEIN"/>
    <property type="match status" value="1"/>
</dbReference>
<evidence type="ECO:0000256" key="3">
    <source>
        <dbReference type="ARBA" id="ARBA00023136"/>
    </source>
</evidence>
<dbReference type="InterPro" id="IPR006059">
    <property type="entry name" value="SBP"/>
</dbReference>
<dbReference type="Pfam" id="PF01547">
    <property type="entry name" value="SBP_bac_1"/>
    <property type="match status" value="1"/>
</dbReference>
<feature type="chain" id="PRO_5045039821" evidence="6">
    <location>
        <begin position="21"/>
        <end position="518"/>
    </location>
</feature>
<dbReference type="InterPro" id="IPR050490">
    <property type="entry name" value="Bact_solute-bd_prot1"/>
</dbReference>
<dbReference type="Gene3D" id="3.40.190.10">
    <property type="entry name" value="Periplasmic binding protein-like II"/>
    <property type="match status" value="2"/>
</dbReference>
<evidence type="ECO:0000313" key="7">
    <source>
        <dbReference type="EMBL" id="CAH1217661.1"/>
    </source>
</evidence>
<keyword evidence="4" id="KW-0564">Palmitate</keyword>
<evidence type="ECO:0000256" key="2">
    <source>
        <dbReference type="ARBA" id="ARBA00022729"/>
    </source>
</evidence>
<protein>
    <submittedName>
        <fullName evidence="7">Lipoprotein LipO</fullName>
    </submittedName>
</protein>
<dbReference type="EMBL" id="CAKMMW010000016">
    <property type="protein sequence ID" value="CAH1217661.1"/>
    <property type="molecule type" value="Genomic_DNA"/>
</dbReference>
<name>A0ABN8GTD0_9BACL</name>
<keyword evidence="3" id="KW-0472">Membrane</keyword>
<feature type="signal peptide" evidence="6">
    <location>
        <begin position="1"/>
        <end position="20"/>
    </location>
</feature>
<evidence type="ECO:0000256" key="1">
    <source>
        <dbReference type="ARBA" id="ARBA00022475"/>
    </source>
</evidence>
<dbReference type="RefSeq" id="WP_236290778.1">
    <property type="nucleotide sequence ID" value="NZ_CAKMMW010000016.1"/>
</dbReference>
<organism evidence="7 8">
    <name type="scientific">Paenibacillus allorhizoplanae</name>
    <dbReference type="NCBI Taxonomy" id="2905648"/>
    <lineage>
        <taxon>Bacteria</taxon>
        <taxon>Bacillati</taxon>
        <taxon>Bacillota</taxon>
        <taxon>Bacilli</taxon>
        <taxon>Bacillales</taxon>
        <taxon>Paenibacillaceae</taxon>
        <taxon>Paenibacillus</taxon>
    </lineage>
</organism>
<keyword evidence="8" id="KW-1185">Reference proteome</keyword>
<keyword evidence="1" id="KW-1003">Cell membrane</keyword>
<dbReference type="PANTHER" id="PTHR43649:SF33">
    <property type="entry name" value="POLYGALACTURONAN_RHAMNOGALACTURONAN-BINDING PROTEIN YTCQ"/>
    <property type="match status" value="1"/>
</dbReference>
<dbReference type="PANTHER" id="PTHR43649">
    <property type="entry name" value="ARABINOSE-BINDING PROTEIN-RELATED"/>
    <property type="match status" value="1"/>
</dbReference>
<sequence length="518" mass="57408">MKKNLVTVLSATLLLTSVLAACGTKEETPAASVSPAATKQAAPTEFNITTINYNPEAPANDNAIEIEMEKRTNTKVNITYVPSNNYGDKFKVMLASGEIPDVLLTTYIFDSTVLNAIKDGAFWDLTPFLKDYPNLQKNYPKESFDNTKVNGKVYGLPRPRPLAGGAAFPALRQDWLDKLGLKVPQTMDELYTVLKAFTEQDPDGNGKKDTYGFTGAVAEGWMDQLGFVENTFNGFENMILSIEGKPTSYRDFSPATRDAILWLQRAYKEGVLAPDFAIMKGSQVLDMMKQGKVGMIPTAMDASKIGDMVGTLRKTTPNAGIVHVPTLTTPSTGKKYATKEGGFFGNYLISKKVPESKLKQILAFFDYGATPEGMELSNFGIKDVHFTLNEGKKVTTDEYKKIAAASLTNIWTLVDPYSRVQQASVDYPKEYLERDKKVVDERIKNGIFINNNGVTSETDTKFGSEIAKKLQDMKIKVIMGKETIEAWDKFIEGMKNDPNVKKIESEREASYKQLFGAK</sequence>
<gene>
    <name evidence="7" type="primary">lipO_35</name>
    <name evidence="7" type="ORF">PAECIP111891_04614</name>
</gene>
<keyword evidence="5 7" id="KW-0449">Lipoprotein</keyword>
<dbReference type="SUPFAM" id="SSF53850">
    <property type="entry name" value="Periplasmic binding protein-like II"/>
    <property type="match status" value="1"/>
</dbReference>
<reference evidence="7" key="1">
    <citation type="submission" date="2022-01" db="EMBL/GenBank/DDBJ databases">
        <authorList>
            <person name="Criscuolo A."/>
        </authorList>
    </citation>
    <scope>NUCLEOTIDE SEQUENCE</scope>
    <source>
        <strain evidence="7">CIP111891</strain>
    </source>
</reference>
<dbReference type="Proteomes" id="UP000838821">
    <property type="component" value="Unassembled WGS sequence"/>
</dbReference>
<comment type="caution">
    <text evidence="7">The sequence shown here is derived from an EMBL/GenBank/DDBJ whole genome shotgun (WGS) entry which is preliminary data.</text>
</comment>
<keyword evidence="2 6" id="KW-0732">Signal</keyword>
<accession>A0ABN8GTD0</accession>
<evidence type="ECO:0000256" key="6">
    <source>
        <dbReference type="SAM" id="SignalP"/>
    </source>
</evidence>
<evidence type="ECO:0000256" key="4">
    <source>
        <dbReference type="ARBA" id="ARBA00023139"/>
    </source>
</evidence>
<evidence type="ECO:0000256" key="5">
    <source>
        <dbReference type="ARBA" id="ARBA00023288"/>
    </source>
</evidence>
<evidence type="ECO:0000313" key="8">
    <source>
        <dbReference type="Proteomes" id="UP000838821"/>
    </source>
</evidence>
<proteinExistence type="predicted"/>